<dbReference type="InParanoid" id="B0X6M9"/>
<dbReference type="eggNOG" id="KOG1376">
    <property type="taxonomic scope" value="Eukaryota"/>
</dbReference>
<evidence type="ECO:0000256" key="3">
    <source>
        <dbReference type="ARBA" id="ARBA00022741"/>
    </source>
</evidence>
<feature type="compositionally biased region" description="Basic residues" evidence="5">
    <location>
        <begin position="69"/>
        <end position="89"/>
    </location>
</feature>
<feature type="compositionally biased region" description="Basic residues" evidence="5">
    <location>
        <begin position="104"/>
        <end position="119"/>
    </location>
</feature>
<dbReference type="GO" id="GO:0007017">
    <property type="term" value="P:microtubule-based process"/>
    <property type="evidence" value="ECO:0007669"/>
    <property type="project" value="InterPro"/>
</dbReference>
<gene>
    <name evidence="7" type="primary">6048369</name>
    <name evidence="6" type="ORF">CpipJ_CPIJ015345</name>
</gene>
<dbReference type="AlphaFoldDB" id="B0X6M9"/>
<evidence type="ECO:0000313" key="6">
    <source>
        <dbReference type="EMBL" id="EDS41512.1"/>
    </source>
</evidence>
<sequence length="199" mass="22315">MKTEPTWRPIRKKHQLKLTKTNDDGGTESAKIPGRKHPAHFSRPVRKKHQHKLTKTNDDGGTESATIPGRKHPAPSSRPIRKKHQHKLTKTNDDGDTKSATIPGRKHPAPSSRPIRKKHQLKLTKTHNDDGTESATIPVVDEVCIGTHHQLSQTEQLITSKEDAADNYDRGHYTIGKEIVDVVLDHICWLTNQCTSKAP</sequence>
<evidence type="ECO:0000313" key="7">
    <source>
        <dbReference type="EnsemblMetazoa" id="CPIJ015345-PA"/>
    </source>
</evidence>
<feature type="region of interest" description="Disordered" evidence="5">
    <location>
        <begin position="1"/>
        <end position="119"/>
    </location>
</feature>
<feature type="compositionally biased region" description="Basic residues" evidence="5">
    <location>
        <begin position="33"/>
        <end position="54"/>
    </location>
</feature>
<dbReference type="GO" id="GO:0005874">
    <property type="term" value="C:microtubule"/>
    <property type="evidence" value="ECO:0007669"/>
    <property type="project" value="UniProtKB-KW"/>
</dbReference>
<dbReference type="Proteomes" id="UP000002320">
    <property type="component" value="Unassembled WGS sequence"/>
</dbReference>
<organism>
    <name type="scientific">Culex quinquefasciatus</name>
    <name type="common">Southern house mosquito</name>
    <name type="synonym">Culex pungens</name>
    <dbReference type="NCBI Taxonomy" id="7176"/>
    <lineage>
        <taxon>Eukaryota</taxon>
        <taxon>Metazoa</taxon>
        <taxon>Ecdysozoa</taxon>
        <taxon>Arthropoda</taxon>
        <taxon>Hexapoda</taxon>
        <taxon>Insecta</taxon>
        <taxon>Pterygota</taxon>
        <taxon>Neoptera</taxon>
        <taxon>Endopterygota</taxon>
        <taxon>Diptera</taxon>
        <taxon>Nematocera</taxon>
        <taxon>Culicoidea</taxon>
        <taxon>Culicidae</taxon>
        <taxon>Culicinae</taxon>
        <taxon>Culicini</taxon>
        <taxon>Culex</taxon>
        <taxon>Culex</taxon>
    </lineage>
</organism>
<evidence type="ECO:0000256" key="2">
    <source>
        <dbReference type="ARBA" id="ARBA00022701"/>
    </source>
</evidence>
<evidence type="ECO:0000256" key="5">
    <source>
        <dbReference type="SAM" id="MobiDB-lite"/>
    </source>
</evidence>
<dbReference type="STRING" id="7176.B0X6M9"/>
<dbReference type="EnsemblMetazoa" id="CPIJ015345-RA">
    <property type="protein sequence ID" value="CPIJ015345-PA"/>
    <property type="gene ID" value="CPIJ015345"/>
</dbReference>
<dbReference type="InterPro" id="IPR036525">
    <property type="entry name" value="Tubulin/FtsZ_GTPase_sf"/>
</dbReference>
<reference evidence="7" key="2">
    <citation type="submission" date="2021-02" db="UniProtKB">
        <authorList>
            <consortium name="EnsemblMetazoa"/>
        </authorList>
    </citation>
    <scope>IDENTIFICATION</scope>
    <source>
        <strain evidence="7">JHB</strain>
    </source>
</reference>
<protein>
    <submittedName>
        <fullName evidence="6 7">Tubulin alpha chain</fullName>
    </submittedName>
</protein>
<dbReference type="PANTHER" id="PTHR11588">
    <property type="entry name" value="TUBULIN"/>
    <property type="match status" value="1"/>
</dbReference>
<keyword evidence="4" id="KW-0342">GTP-binding</keyword>
<accession>B0X6M9</accession>
<dbReference type="PRINTS" id="PR01161">
    <property type="entry name" value="TUBULIN"/>
</dbReference>
<reference evidence="6" key="1">
    <citation type="submission" date="2007-03" db="EMBL/GenBank/DDBJ databases">
        <title>Annotation of Culex pipiens quinquefasciatus.</title>
        <authorList>
            <consortium name="The Broad Institute Genome Sequencing Platform"/>
            <person name="Atkinson P.W."/>
            <person name="Hemingway J."/>
            <person name="Christensen B.M."/>
            <person name="Higgs S."/>
            <person name="Kodira C."/>
            <person name="Hannick L."/>
            <person name="Megy K."/>
            <person name="O'Leary S."/>
            <person name="Pearson M."/>
            <person name="Haas B.J."/>
            <person name="Mauceli E."/>
            <person name="Wortman J.R."/>
            <person name="Lee N.H."/>
            <person name="Guigo R."/>
            <person name="Stanke M."/>
            <person name="Alvarado L."/>
            <person name="Amedeo P."/>
            <person name="Antoine C.H."/>
            <person name="Arensburger P."/>
            <person name="Bidwell S.L."/>
            <person name="Crawford M."/>
            <person name="Camaro F."/>
            <person name="Devon K."/>
            <person name="Engels R."/>
            <person name="Hammond M."/>
            <person name="Howarth C."/>
            <person name="Koehrsen M."/>
            <person name="Lawson D."/>
            <person name="Montgomery P."/>
            <person name="Nene V."/>
            <person name="Nusbaum C."/>
            <person name="Puiu D."/>
            <person name="Romero-Severson J."/>
            <person name="Severson D.W."/>
            <person name="Shumway M."/>
            <person name="Sisk P."/>
            <person name="Stolte C."/>
            <person name="Zeng Q."/>
            <person name="Eisenstadt E."/>
            <person name="Fraser-Liggett C."/>
            <person name="Strausberg R."/>
            <person name="Galagan J."/>
            <person name="Birren B."/>
            <person name="Collins F.H."/>
        </authorList>
    </citation>
    <scope>NUCLEOTIDE SEQUENCE [LARGE SCALE GENOMIC DNA]</scope>
    <source>
        <strain evidence="6">JHB</strain>
    </source>
</reference>
<name>B0X6M9_CULQU</name>
<evidence type="ECO:0000256" key="4">
    <source>
        <dbReference type="ARBA" id="ARBA00023134"/>
    </source>
</evidence>
<keyword evidence="2" id="KW-0493">Microtubule</keyword>
<dbReference type="VEuPathDB" id="VectorBase:CPIJ015345"/>
<dbReference type="SUPFAM" id="SSF52490">
    <property type="entry name" value="Tubulin nucleotide-binding domain-like"/>
    <property type="match status" value="1"/>
</dbReference>
<dbReference type="HOGENOM" id="CLU_1373444_0_0_1"/>
<evidence type="ECO:0000256" key="1">
    <source>
        <dbReference type="ARBA" id="ARBA00009636"/>
    </source>
</evidence>
<dbReference type="InterPro" id="IPR000217">
    <property type="entry name" value="Tubulin"/>
</dbReference>
<keyword evidence="8" id="KW-1185">Reference proteome</keyword>
<dbReference type="KEGG" id="cqu:CpipJ_CPIJ015345"/>
<evidence type="ECO:0000313" key="8">
    <source>
        <dbReference type="Proteomes" id="UP000002320"/>
    </source>
</evidence>
<dbReference type="EMBL" id="DS232419">
    <property type="protein sequence ID" value="EDS41512.1"/>
    <property type="molecule type" value="Genomic_DNA"/>
</dbReference>
<keyword evidence="3" id="KW-0547">Nucleotide-binding</keyword>
<comment type="similarity">
    <text evidence="1">Belongs to the tubulin family.</text>
</comment>
<dbReference type="Gene3D" id="3.40.50.1440">
    <property type="entry name" value="Tubulin/FtsZ, GTPase domain"/>
    <property type="match status" value="1"/>
</dbReference>
<dbReference type="GO" id="GO:0005525">
    <property type="term" value="F:GTP binding"/>
    <property type="evidence" value="ECO:0007669"/>
    <property type="project" value="UniProtKB-KW"/>
</dbReference>
<proteinExistence type="inferred from homology"/>